<dbReference type="GO" id="GO:0000981">
    <property type="term" value="F:DNA-binding transcription factor activity, RNA polymerase II-specific"/>
    <property type="evidence" value="ECO:0007669"/>
    <property type="project" value="InterPro"/>
</dbReference>
<dbReference type="PANTHER" id="PTHR47660:SF3">
    <property type="entry name" value="FINGER DOMAIN PROTEIN, PUTATIVE (AFU_ORTHOLOGUE AFUA_4G03310)-RELATED"/>
    <property type="match status" value="1"/>
</dbReference>
<dbReference type="InterPro" id="IPR007219">
    <property type="entry name" value="XnlR_reg_dom"/>
</dbReference>
<accession>A0A0D1YQG6</accession>
<evidence type="ECO:0000256" key="4">
    <source>
        <dbReference type="ARBA" id="ARBA00023125"/>
    </source>
</evidence>
<dbReference type="PROSITE" id="PS50048">
    <property type="entry name" value="ZN2_CY6_FUNGAL_2"/>
    <property type="match status" value="1"/>
</dbReference>
<proteinExistence type="predicted"/>
<dbReference type="InterPro" id="IPR001138">
    <property type="entry name" value="Zn2Cys6_DnaBD"/>
</dbReference>
<keyword evidence="4" id="KW-0238">DNA-binding</keyword>
<organism evidence="9 10">
    <name type="scientific">Exophiala sideris</name>
    <dbReference type="NCBI Taxonomy" id="1016849"/>
    <lineage>
        <taxon>Eukaryota</taxon>
        <taxon>Fungi</taxon>
        <taxon>Dikarya</taxon>
        <taxon>Ascomycota</taxon>
        <taxon>Pezizomycotina</taxon>
        <taxon>Eurotiomycetes</taxon>
        <taxon>Chaetothyriomycetidae</taxon>
        <taxon>Chaetothyriales</taxon>
        <taxon>Herpotrichiellaceae</taxon>
        <taxon>Exophiala</taxon>
    </lineage>
</organism>
<dbReference type="HOGENOM" id="CLU_003864_1_0_1"/>
<evidence type="ECO:0000256" key="7">
    <source>
        <dbReference type="SAM" id="MobiDB-lite"/>
    </source>
</evidence>
<evidence type="ECO:0000256" key="1">
    <source>
        <dbReference type="ARBA" id="ARBA00022723"/>
    </source>
</evidence>
<dbReference type="OrthoDB" id="4160640at2759"/>
<evidence type="ECO:0000256" key="3">
    <source>
        <dbReference type="ARBA" id="ARBA00023015"/>
    </source>
</evidence>
<evidence type="ECO:0000313" key="9">
    <source>
        <dbReference type="EMBL" id="KIV83554.1"/>
    </source>
</evidence>
<dbReference type="Pfam" id="PF04082">
    <property type="entry name" value="Fungal_trans"/>
    <property type="match status" value="1"/>
</dbReference>
<dbReference type="EMBL" id="KN846952">
    <property type="protein sequence ID" value="KIV83554.1"/>
    <property type="molecule type" value="Genomic_DNA"/>
</dbReference>
<evidence type="ECO:0000259" key="8">
    <source>
        <dbReference type="PROSITE" id="PS50048"/>
    </source>
</evidence>
<evidence type="ECO:0000256" key="6">
    <source>
        <dbReference type="ARBA" id="ARBA00023242"/>
    </source>
</evidence>
<reference evidence="9 10" key="1">
    <citation type="submission" date="2015-01" db="EMBL/GenBank/DDBJ databases">
        <title>The Genome Sequence of Exophiala sideris CBS121828.</title>
        <authorList>
            <consortium name="The Broad Institute Genomics Platform"/>
            <person name="Cuomo C."/>
            <person name="de Hoog S."/>
            <person name="Gorbushina A."/>
            <person name="Stielow B."/>
            <person name="Teixiera M."/>
            <person name="Abouelleil A."/>
            <person name="Chapman S.B."/>
            <person name="Priest M."/>
            <person name="Young S.K."/>
            <person name="Wortman J."/>
            <person name="Nusbaum C."/>
            <person name="Birren B."/>
        </authorList>
    </citation>
    <scope>NUCLEOTIDE SEQUENCE [LARGE SCALE GENOMIC DNA]</scope>
    <source>
        <strain evidence="9 10">CBS 121828</strain>
    </source>
</reference>
<sequence length="905" mass="100350">MQHIFPTSRTLSQTHLASPWSKALQLPQVPEDLFEKKVEVDTRPVHPGGRVKRACQRCSTSKLKCDGASPCKRCSAKQNVCSYGLAASPATAETAFPHNQGNDGHDDALLPSQPNSETNLPVCERSNLGWLQVNEGPSIDTPPTAREEDNVPADDMILSEFRPATDSVYESWAATSHAPPLAGQGTKGTSVEARGMTSTQSPGFQSGEGPVGATALELQSTELFSFGFPAADNSSWDDGLDLAALYHGMYADFSFALTTSECELEHDITLNPSTDDLDIDQSPPPPPTFLDTRSSPDPQEGQTMKYGGFLRKAFKSRQQLYNTADQRTECDPGRAPQHHHGRHEKISYAPLLGGFPMGLANDDEELWEPENLAHVPTLTRGTHDFIVAQFKNLNTTDNHITQFATGRFPCLSACNAFMQLFFESFNPTLPMIHQGTFDPANEPWQLVLAIIATGCRFSRVAQAVLCGDLLQDLVRRAFNATVEKEYQSTCEPWLAQVGLLNQIGMQFSKDVRLVETAQGLRSVLDVICRKVNCFREAARPSTALESAANDQAAWISWVRQETLRRLAYTIWLIDSQYMLFFDQPPLIPMELLRARLPSDEQLWNATTAQKWREILGQNDEILPGNIRKELHQLYKTRTCRQTLGSYGTLMLVMGIFRNAMDVWRSSRSGLGAHLAAMEDPSQYPGESAFSQNPMAVAQRSLEFLQILCPRIEAIPHGGSLKSVLAHHCHAVGIAIRLPLSELFCYIGYRVTSSDIMHCRQRLKTWFFRYERDARQVALHAGQLFASIRQSRMHGYYEGRAMLIACLSLWAFGDNAGSNILGEGVNIAPTYRLDHPSGPEIDESWLQDGAGMRPCLAGVGNIIGVDGVSRLIHEGSRVLYSSSVWPISDVQGKALQVFHNLRRGED</sequence>
<evidence type="ECO:0000313" key="10">
    <source>
        <dbReference type="Proteomes" id="UP000053599"/>
    </source>
</evidence>
<keyword evidence="1" id="KW-0479">Metal-binding</keyword>
<name>A0A0D1YQG6_9EURO</name>
<keyword evidence="6" id="KW-0539">Nucleus</keyword>
<dbReference type="SMART" id="SM00066">
    <property type="entry name" value="GAL4"/>
    <property type="match status" value="1"/>
</dbReference>
<dbReference type="GO" id="GO:0003677">
    <property type="term" value="F:DNA binding"/>
    <property type="evidence" value="ECO:0007669"/>
    <property type="project" value="UniProtKB-KW"/>
</dbReference>
<dbReference type="GO" id="GO:0006351">
    <property type="term" value="P:DNA-templated transcription"/>
    <property type="evidence" value="ECO:0007669"/>
    <property type="project" value="InterPro"/>
</dbReference>
<dbReference type="AlphaFoldDB" id="A0A0D1YQG6"/>
<feature type="region of interest" description="Disordered" evidence="7">
    <location>
        <begin position="178"/>
        <end position="210"/>
    </location>
</feature>
<keyword evidence="5" id="KW-0804">Transcription</keyword>
<dbReference type="PROSITE" id="PS00463">
    <property type="entry name" value="ZN2_CY6_FUNGAL_1"/>
    <property type="match status" value="1"/>
</dbReference>
<feature type="region of interest" description="Disordered" evidence="7">
    <location>
        <begin position="95"/>
        <end position="118"/>
    </location>
</feature>
<dbReference type="STRING" id="1016849.A0A0D1YQG6"/>
<dbReference type="CDD" id="cd00067">
    <property type="entry name" value="GAL4"/>
    <property type="match status" value="1"/>
</dbReference>
<feature type="region of interest" description="Disordered" evidence="7">
    <location>
        <begin position="270"/>
        <end position="304"/>
    </location>
</feature>
<keyword evidence="2" id="KW-0862">Zinc</keyword>
<protein>
    <recommendedName>
        <fullName evidence="8">Zn(2)-C6 fungal-type domain-containing protein</fullName>
    </recommendedName>
</protein>
<dbReference type="InterPro" id="IPR036864">
    <property type="entry name" value="Zn2-C6_fun-type_DNA-bd_sf"/>
</dbReference>
<feature type="domain" description="Zn(2)-C6 fungal-type" evidence="8">
    <location>
        <begin position="54"/>
        <end position="83"/>
    </location>
</feature>
<gene>
    <name evidence="9" type="ORF">PV11_05572</name>
</gene>
<dbReference type="Pfam" id="PF00172">
    <property type="entry name" value="Zn_clus"/>
    <property type="match status" value="1"/>
</dbReference>
<feature type="region of interest" description="Disordered" evidence="7">
    <location>
        <begin position="321"/>
        <end position="343"/>
    </location>
</feature>
<evidence type="ECO:0000256" key="5">
    <source>
        <dbReference type="ARBA" id="ARBA00023163"/>
    </source>
</evidence>
<evidence type="ECO:0000256" key="2">
    <source>
        <dbReference type="ARBA" id="ARBA00022833"/>
    </source>
</evidence>
<dbReference type="CDD" id="cd12148">
    <property type="entry name" value="fungal_TF_MHR"/>
    <property type="match status" value="1"/>
</dbReference>
<dbReference type="GO" id="GO:0008270">
    <property type="term" value="F:zinc ion binding"/>
    <property type="evidence" value="ECO:0007669"/>
    <property type="project" value="InterPro"/>
</dbReference>
<dbReference type="Proteomes" id="UP000053599">
    <property type="component" value="Unassembled WGS sequence"/>
</dbReference>
<feature type="compositionally biased region" description="Polar residues" evidence="7">
    <location>
        <begin position="291"/>
        <end position="302"/>
    </location>
</feature>
<dbReference type="SUPFAM" id="SSF57701">
    <property type="entry name" value="Zn2/Cys6 DNA-binding domain"/>
    <property type="match status" value="1"/>
</dbReference>
<dbReference type="Gene3D" id="4.10.240.10">
    <property type="entry name" value="Zn(2)-C6 fungal-type DNA-binding domain"/>
    <property type="match status" value="1"/>
</dbReference>
<dbReference type="PANTHER" id="PTHR47660">
    <property type="entry name" value="TRANSCRIPTION FACTOR WITH C2H2 AND ZN(2)-CYS(6) DNA BINDING DOMAIN (EUROFUNG)-RELATED-RELATED"/>
    <property type="match status" value="1"/>
</dbReference>
<keyword evidence="3" id="KW-0805">Transcription regulation</keyword>